<evidence type="ECO:0000313" key="5">
    <source>
        <dbReference type="EMBL" id="CAG6394121.1"/>
    </source>
</evidence>
<keyword evidence="5" id="KW-0830">Ubiquinone</keyword>
<feature type="compositionally biased region" description="Basic and acidic residues" evidence="3">
    <location>
        <begin position="17"/>
        <end position="27"/>
    </location>
</feature>
<dbReference type="Gene3D" id="3.40.50.150">
    <property type="entry name" value="Vaccinia Virus protein VP39"/>
    <property type="match status" value="1"/>
</dbReference>
<dbReference type="PANTHER" id="PTHR43861:SF1">
    <property type="entry name" value="TRANS-ACONITATE 2-METHYLTRANSFERASE"/>
    <property type="match status" value="1"/>
</dbReference>
<organism evidence="5 6">
    <name type="scientific">Actinacidiphila cocklensis</name>
    <dbReference type="NCBI Taxonomy" id="887465"/>
    <lineage>
        <taxon>Bacteria</taxon>
        <taxon>Bacillati</taxon>
        <taxon>Actinomycetota</taxon>
        <taxon>Actinomycetes</taxon>
        <taxon>Kitasatosporales</taxon>
        <taxon>Streptomycetaceae</taxon>
        <taxon>Actinacidiphila</taxon>
    </lineage>
</organism>
<dbReference type="GO" id="GO:0017000">
    <property type="term" value="P:antibiotic biosynthetic process"/>
    <property type="evidence" value="ECO:0007669"/>
    <property type="project" value="UniProtKB-ARBA"/>
</dbReference>
<dbReference type="AlphaFoldDB" id="A0A9W4DPZ0"/>
<dbReference type="Proteomes" id="UP001152519">
    <property type="component" value="Unassembled WGS sequence"/>
</dbReference>
<dbReference type="CDD" id="cd02440">
    <property type="entry name" value="AdoMet_MTases"/>
    <property type="match status" value="1"/>
</dbReference>
<sequence length="232" mass="24544">MGTAGDEREGTTQGSPADDRPWGRTEQAEAFDAIGDRYDEAFPHKEGQLAAAEWLAASVPPGSRVLDLGCGTGLPTAGQLVDAGLRVVGVDLSAGMVARASANVPKAEFVQADIADLPAGEPLTQGGFAGVAAFFSLLMLRRAEIPSTLRAVHALLEPGGLLALSMVEADVDDVPIPFLGHTIRVSGYLRDELRQVVTDAGFEVIEEDAYSYAPASTDVPPELQVFLRCRRR</sequence>
<dbReference type="GO" id="GO:0008168">
    <property type="term" value="F:methyltransferase activity"/>
    <property type="evidence" value="ECO:0007669"/>
    <property type="project" value="UniProtKB-KW"/>
</dbReference>
<reference evidence="5" key="1">
    <citation type="submission" date="2021-05" db="EMBL/GenBank/DDBJ databases">
        <authorList>
            <person name="Arsene-Ploetze F."/>
        </authorList>
    </citation>
    <scope>NUCLEOTIDE SEQUENCE</scope>
    <source>
        <strain evidence="5">DSM 42138</strain>
    </source>
</reference>
<feature type="region of interest" description="Disordered" evidence="3">
    <location>
        <begin position="1"/>
        <end position="29"/>
    </location>
</feature>
<feature type="compositionally biased region" description="Basic and acidic residues" evidence="3">
    <location>
        <begin position="1"/>
        <end position="10"/>
    </location>
</feature>
<evidence type="ECO:0000256" key="1">
    <source>
        <dbReference type="ARBA" id="ARBA00022603"/>
    </source>
</evidence>
<name>A0A9W4DPZ0_9ACTN</name>
<protein>
    <submittedName>
        <fullName evidence="5">Ubiquinone/menaquinone biosynthesis C-methylase UbiE</fullName>
    </submittedName>
</protein>
<keyword evidence="1" id="KW-0489">Methyltransferase</keyword>
<dbReference type="PANTHER" id="PTHR43861">
    <property type="entry name" value="TRANS-ACONITATE 2-METHYLTRANSFERASE-RELATED"/>
    <property type="match status" value="1"/>
</dbReference>
<keyword evidence="6" id="KW-1185">Reference proteome</keyword>
<evidence type="ECO:0000313" key="6">
    <source>
        <dbReference type="Proteomes" id="UP001152519"/>
    </source>
</evidence>
<dbReference type="GO" id="GO:0032259">
    <property type="term" value="P:methylation"/>
    <property type="evidence" value="ECO:0007669"/>
    <property type="project" value="UniProtKB-KW"/>
</dbReference>
<accession>A0A9W4DPZ0</accession>
<feature type="domain" description="Methyltransferase" evidence="4">
    <location>
        <begin position="65"/>
        <end position="160"/>
    </location>
</feature>
<dbReference type="SUPFAM" id="SSF53335">
    <property type="entry name" value="S-adenosyl-L-methionine-dependent methyltransferases"/>
    <property type="match status" value="1"/>
</dbReference>
<gene>
    <name evidence="5" type="ORF">SCOCK_240073</name>
</gene>
<dbReference type="Pfam" id="PF13649">
    <property type="entry name" value="Methyltransf_25"/>
    <property type="match status" value="1"/>
</dbReference>
<dbReference type="InterPro" id="IPR029063">
    <property type="entry name" value="SAM-dependent_MTases_sf"/>
</dbReference>
<evidence type="ECO:0000259" key="4">
    <source>
        <dbReference type="Pfam" id="PF13649"/>
    </source>
</evidence>
<proteinExistence type="predicted"/>
<dbReference type="EMBL" id="CAJSLV010000053">
    <property type="protein sequence ID" value="CAG6394121.1"/>
    <property type="molecule type" value="Genomic_DNA"/>
</dbReference>
<dbReference type="InterPro" id="IPR041698">
    <property type="entry name" value="Methyltransf_25"/>
</dbReference>
<evidence type="ECO:0000256" key="2">
    <source>
        <dbReference type="ARBA" id="ARBA00022679"/>
    </source>
</evidence>
<comment type="caution">
    <text evidence="5">The sequence shown here is derived from an EMBL/GenBank/DDBJ whole genome shotgun (WGS) entry which is preliminary data.</text>
</comment>
<keyword evidence="2" id="KW-0808">Transferase</keyword>
<evidence type="ECO:0000256" key="3">
    <source>
        <dbReference type="SAM" id="MobiDB-lite"/>
    </source>
</evidence>